<feature type="region of interest" description="Disordered" evidence="1">
    <location>
        <begin position="25"/>
        <end position="59"/>
    </location>
</feature>
<protein>
    <submittedName>
        <fullName evidence="2">Uncharacterized protein</fullName>
    </submittedName>
</protein>
<accession>A0A369LCP0</accession>
<dbReference type="AlphaFoldDB" id="A0A369LCP0"/>
<proteinExistence type="predicted"/>
<sequence>MPGSGQEGGKALRLNGGSRFRHAKVFIEDEASHPPHEQQESSRGGMLETQKKPNGVKRQ</sequence>
<comment type="caution">
    <text evidence="2">The sequence shown here is derived from an EMBL/GenBank/DDBJ whole genome shotgun (WGS) entry which is preliminary data.</text>
</comment>
<evidence type="ECO:0000256" key="1">
    <source>
        <dbReference type="SAM" id="MobiDB-lite"/>
    </source>
</evidence>
<feature type="compositionally biased region" description="Basic and acidic residues" evidence="1">
    <location>
        <begin position="25"/>
        <end position="40"/>
    </location>
</feature>
<dbReference type="EMBL" id="PPTP01000002">
    <property type="protein sequence ID" value="RDB56862.1"/>
    <property type="molecule type" value="Genomic_DNA"/>
</dbReference>
<name>A0A369LCP0_9ACTN</name>
<reference evidence="2 3" key="1">
    <citation type="journal article" date="2018" name="Elife">
        <title>Discovery and characterization of a prevalent human gut bacterial enzyme sufficient for the inactivation of a family of plant toxins.</title>
        <authorList>
            <person name="Koppel N."/>
            <person name="Bisanz J.E."/>
            <person name="Pandelia M.E."/>
            <person name="Turnbaugh P.J."/>
            <person name="Balskus E.P."/>
        </authorList>
    </citation>
    <scope>NUCLEOTIDE SEQUENCE [LARGE SCALE GENOMIC DNA]</scope>
    <source>
        <strain evidence="3">anaerobia AP69FAA</strain>
    </source>
</reference>
<organism evidence="2 3">
    <name type="scientific">Senegalimassilia anaerobia</name>
    <dbReference type="NCBI Taxonomy" id="1473216"/>
    <lineage>
        <taxon>Bacteria</taxon>
        <taxon>Bacillati</taxon>
        <taxon>Actinomycetota</taxon>
        <taxon>Coriobacteriia</taxon>
        <taxon>Coriobacteriales</taxon>
        <taxon>Coriobacteriaceae</taxon>
        <taxon>Senegalimassilia</taxon>
    </lineage>
</organism>
<evidence type="ECO:0000313" key="3">
    <source>
        <dbReference type="Proteomes" id="UP000253792"/>
    </source>
</evidence>
<gene>
    <name evidence="2" type="ORF">C1880_03705</name>
</gene>
<evidence type="ECO:0000313" key="2">
    <source>
        <dbReference type="EMBL" id="RDB56862.1"/>
    </source>
</evidence>
<dbReference type="Proteomes" id="UP000253792">
    <property type="component" value="Unassembled WGS sequence"/>
</dbReference>
<keyword evidence="3" id="KW-1185">Reference proteome</keyword>